<keyword evidence="4" id="KW-0496">Mitochondrion</keyword>
<dbReference type="OrthoDB" id="2257454at2759"/>
<feature type="region of interest" description="Disordered" evidence="7">
    <location>
        <begin position="80"/>
        <end position="110"/>
    </location>
</feature>
<dbReference type="InterPro" id="IPR013219">
    <property type="entry name" value="Ribosomal_mS33"/>
</dbReference>
<dbReference type="STRING" id="742152.A0A2H3JAA4"/>
<name>A0A2H3JAA4_WOLCO</name>
<evidence type="ECO:0000256" key="3">
    <source>
        <dbReference type="ARBA" id="ARBA00022980"/>
    </source>
</evidence>
<accession>A0A2H3JAA4</accession>
<comment type="similarity">
    <text evidence="2">Belongs to the mitochondrion-specific ribosomal protein mS33 family.</text>
</comment>
<reference evidence="8 9" key="1">
    <citation type="journal article" date="2012" name="Science">
        <title>The Paleozoic origin of enzymatic lignin decomposition reconstructed from 31 fungal genomes.</title>
        <authorList>
            <person name="Floudas D."/>
            <person name="Binder M."/>
            <person name="Riley R."/>
            <person name="Barry K."/>
            <person name="Blanchette R.A."/>
            <person name="Henrissat B."/>
            <person name="Martinez A.T."/>
            <person name="Otillar R."/>
            <person name="Spatafora J.W."/>
            <person name="Yadav J.S."/>
            <person name="Aerts A."/>
            <person name="Benoit I."/>
            <person name="Boyd A."/>
            <person name="Carlson A."/>
            <person name="Copeland A."/>
            <person name="Coutinho P.M."/>
            <person name="de Vries R.P."/>
            <person name="Ferreira P."/>
            <person name="Findley K."/>
            <person name="Foster B."/>
            <person name="Gaskell J."/>
            <person name="Glotzer D."/>
            <person name="Gorecki P."/>
            <person name="Heitman J."/>
            <person name="Hesse C."/>
            <person name="Hori C."/>
            <person name="Igarashi K."/>
            <person name="Jurgens J.A."/>
            <person name="Kallen N."/>
            <person name="Kersten P."/>
            <person name="Kohler A."/>
            <person name="Kuees U."/>
            <person name="Kumar T.K.A."/>
            <person name="Kuo A."/>
            <person name="LaButti K."/>
            <person name="Larrondo L.F."/>
            <person name="Lindquist E."/>
            <person name="Ling A."/>
            <person name="Lombard V."/>
            <person name="Lucas S."/>
            <person name="Lundell T."/>
            <person name="Martin R."/>
            <person name="McLaughlin D.J."/>
            <person name="Morgenstern I."/>
            <person name="Morin E."/>
            <person name="Murat C."/>
            <person name="Nagy L.G."/>
            <person name="Nolan M."/>
            <person name="Ohm R.A."/>
            <person name="Patyshakuliyeva A."/>
            <person name="Rokas A."/>
            <person name="Ruiz-Duenas F.J."/>
            <person name="Sabat G."/>
            <person name="Salamov A."/>
            <person name="Samejima M."/>
            <person name="Schmutz J."/>
            <person name="Slot J.C."/>
            <person name="St John F."/>
            <person name="Stenlid J."/>
            <person name="Sun H."/>
            <person name="Sun S."/>
            <person name="Syed K."/>
            <person name="Tsang A."/>
            <person name="Wiebenga A."/>
            <person name="Young D."/>
            <person name="Pisabarro A."/>
            <person name="Eastwood D.C."/>
            <person name="Martin F."/>
            <person name="Cullen D."/>
            <person name="Grigoriev I.V."/>
            <person name="Hibbett D.S."/>
        </authorList>
    </citation>
    <scope>NUCLEOTIDE SEQUENCE [LARGE SCALE GENOMIC DNA]</scope>
    <source>
        <strain evidence="8 9">MD-104</strain>
    </source>
</reference>
<keyword evidence="3" id="KW-0689">Ribosomal protein</keyword>
<evidence type="ECO:0000313" key="9">
    <source>
        <dbReference type="Proteomes" id="UP000218811"/>
    </source>
</evidence>
<evidence type="ECO:0000313" key="8">
    <source>
        <dbReference type="EMBL" id="PCH38535.1"/>
    </source>
</evidence>
<evidence type="ECO:0000256" key="2">
    <source>
        <dbReference type="ARBA" id="ARBA00008970"/>
    </source>
</evidence>
<proteinExistence type="inferred from homology"/>
<dbReference type="GO" id="GO:1990904">
    <property type="term" value="C:ribonucleoprotein complex"/>
    <property type="evidence" value="ECO:0007669"/>
    <property type="project" value="UniProtKB-KW"/>
</dbReference>
<evidence type="ECO:0000256" key="4">
    <source>
        <dbReference type="ARBA" id="ARBA00023128"/>
    </source>
</evidence>
<dbReference type="OMA" id="MKAQCQV"/>
<comment type="subcellular location">
    <subcellularLocation>
        <location evidence="1">Mitochondrion</location>
    </subcellularLocation>
</comment>
<gene>
    <name evidence="8" type="ORF">WOLCODRAFT_115641</name>
</gene>
<dbReference type="Proteomes" id="UP000218811">
    <property type="component" value="Unassembled WGS sequence"/>
</dbReference>
<protein>
    <recommendedName>
        <fullName evidence="6">Small ribosomal subunit protein mS33</fullName>
    </recommendedName>
</protein>
<dbReference type="AlphaFoldDB" id="A0A2H3JAA4"/>
<organism evidence="8 9">
    <name type="scientific">Wolfiporia cocos (strain MD-104)</name>
    <name type="common">Brown rot fungus</name>
    <dbReference type="NCBI Taxonomy" id="742152"/>
    <lineage>
        <taxon>Eukaryota</taxon>
        <taxon>Fungi</taxon>
        <taxon>Dikarya</taxon>
        <taxon>Basidiomycota</taxon>
        <taxon>Agaricomycotina</taxon>
        <taxon>Agaricomycetes</taxon>
        <taxon>Polyporales</taxon>
        <taxon>Phaeolaceae</taxon>
        <taxon>Wolfiporia</taxon>
    </lineage>
</organism>
<dbReference type="PANTHER" id="PTHR13362">
    <property type="entry name" value="MITOCHONDRIAL RIBOSOMAL PROTEIN S33"/>
    <property type="match status" value="1"/>
</dbReference>
<sequence length="110" mass="12364">MAALAPVPSSRLAALTRLRCAVFQTSYNPTSARTGAKYLRARLRGPSMVEYYPKELTVAKFNRLCLGQWKIVDTTEETRLADVEAKKKRGKGAPKKAKTKGDSRRSHRKR</sequence>
<dbReference type="GO" id="GO:0005840">
    <property type="term" value="C:ribosome"/>
    <property type="evidence" value="ECO:0007669"/>
    <property type="project" value="UniProtKB-KW"/>
</dbReference>
<evidence type="ECO:0000256" key="7">
    <source>
        <dbReference type="SAM" id="MobiDB-lite"/>
    </source>
</evidence>
<feature type="compositionally biased region" description="Basic residues" evidence="7">
    <location>
        <begin position="86"/>
        <end position="98"/>
    </location>
</feature>
<dbReference type="EMBL" id="KB467942">
    <property type="protein sequence ID" value="PCH38535.1"/>
    <property type="molecule type" value="Genomic_DNA"/>
</dbReference>
<evidence type="ECO:0000256" key="6">
    <source>
        <dbReference type="ARBA" id="ARBA00035132"/>
    </source>
</evidence>
<keyword evidence="5" id="KW-0687">Ribonucleoprotein</keyword>
<keyword evidence="9" id="KW-1185">Reference proteome</keyword>
<dbReference type="PANTHER" id="PTHR13362:SF2">
    <property type="entry name" value="SMALL RIBOSOMAL SUBUNIT PROTEIN MS33"/>
    <property type="match status" value="1"/>
</dbReference>
<evidence type="ECO:0000256" key="5">
    <source>
        <dbReference type="ARBA" id="ARBA00023274"/>
    </source>
</evidence>
<evidence type="ECO:0000256" key="1">
    <source>
        <dbReference type="ARBA" id="ARBA00004173"/>
    </source>
</evidence>
<dbReference type="GO" id="GO:0005739">
    <property type="term" value="C:mitochondrion"/>
    <property type="evidence" value="ECO:0007669"/>
    <property type="project" value="UniProtKB-SubCell"/>
</dbReference>
<dbReference type="Pfam" id="PF08293">
    <property type="entry name" value="MRP-S33"/>
    <property type="match status" value="1"/>
</dbReference>